<keyword evidence="6 11" id="KW-1133">Transmembrane helix</keyword>
<keyword evidence="8" id="KW-0012">Acyltransferase</keyword>
<dbReference type="GeneID" id="75917587"/>
<reference evidence="12" key="2">
    <citation type="journal article" date="2022" name="Proc. Natl. Acad. Sci. U.S.A.">
        <title>Diploid-dominant life cycles characterize the early evolution of Fungi.</title>
        <authorList>
            <person name="Amses K.R."/>
            <person name="Simmons D.R."/>
            <person name="Longcore J.E."/>
            <person name="Mondo S.J."/>
            <person name="Seto K."/>
            <person name="Jeronimo G.H."/>
            <person name="Bonds A.E."/>
            <person name="Quandt C.A."/>
            <person name="Davis W.J."/>
            <person name="Chang Y."/>
            <person name="Federici B.A."/>
            <person name="Kuo A."/>
            <person name="LaButti K."/>
            <person name="Pangilinan J."/>
            <person name="Andreopoulos W."/>
            <person name="Tritt A."/>
            <person name="Riley R."/>
            <person name="Hundley H."/>
            <person name="Johnson J."/>
            <person name="Lipzen A."/>
            <person name="Barry K."/>
            <person name="Lang B.F."/>
            <person name="Cuomo C.A."/>
            <person name="Buchler N.E."/>
            <person name="Grigoriev I.V."/>
            <person name="Spatafora J.W."/>
            <person name="Stajich J.E."/>
            <person name="James T.Y."/>
        </authorList>
    </citation>
    <scope>NUCLEOTIDE SEQUENCE</scope>
    <source>
        <strain evidence="12">AG</strain>
    </source>
</reference>
<keyword evidence="3" id="KW-0808">Transferase</keyword>
<dbReference type="InterPro" id="IPR004299">
    <property type="entry name" value="MBOAT_fam"/>
</dbReference>
<evidence type="ECO:0000256" key="5">
    <source>
        <dbReference type="ARBA" id="ARBA00022824"/>
    </source>
</evidence>
<evidence type="ECO:0000256" key="2">
    <source>
        <dbReference type="ARBA" id="ARBA00009010"/>
    </source>
</evidence>
<feature type="compositionally biased region" description="Polar residues" evidence="10">
    <location>
        <begin position="175"/>
        <end position="191"/>
    </location>
</feature>
<evidence type="ECO:0000256" key="4">
    <source>
        <dbReference type="ARBA" id="ARBA00022692"/>
    </source>
</evidence>
<feature type="transmembrane region" description="Helical" evidence="11">
    <location>
        <begin position="443"/>
        <end position="460"/>
    </location>
</feature>
<evidence type="ECO:0000256" key="8">
    <source>
        <dbReference type="ARBA" id="ARBA00023315"/>
    </source>
</evidence>
<keyword evidence="7 11" id="KW-0472">Membrane</keyword>
<evidence type="ECO:0000256" key="11">
    <source>
        <dbReference type="SAM" id="Phobius"/>
    </source>
</evidence>
<dbReference type="EMBL" id="MU620975">
    <property type="protein sequence ID" value="KAI8575631.1"/>
    <property type="molecule type" value="Genomic_DNA"/>
</dbReference>
<dbReference type="AlphaFoldDB" id="A0AAD5E195"/>
<feature type="transmembrane region" description="Helical" evidence="11">
    <location>
        <begin position="329"/>
        <end position="352"/>
    </location>
</feature>
<protein>
    <recommendedName>
        <fullName evidence="14">O-acyltransferase</fullName>
    </recommendedName>
</protein>
<evidence type="ECO:0000313" key="12">
    <source>
        <dbReference type="EMBL" id="KAI8575631.1"/>
    </source>
</evidence>
<evidence type="ECO:0000256" key="7">
    <source>
        <dbReference type="ARBA" id="ARBA00023136"/>
    </source>
</evidence>
<comment type="function">
    <text evidence="9">Sterol O-acyltransferase that catalyzes the formation of stery esters.</text>
</comment>
<evidence type="ECO:0008006" key="14">
    <source>
        <dbReference type="Google" id="ProtNLM"/>
    </source>
</evidence>
<reference evidence="12" key="1">
    <citation type="submission" date="2021-06" db="EMBL/GenBank/DDBJ databases">
        <authorList>
            <consortium name="DOE Joint Genome Institute"/>
            <person name="Mondo S.J."/>
            <person name="Amses K.R."/>
            <person name="Simmons D.R."/>
            <person name="Longcore J.E."/>
            <person name="Seto K."/>
            <person name="Alves G.H."/>
            <person name="Bonds A.E."/>
            <person name="Quandt C.A."/>
            <person name="Davis W.J."/>
            <person name="Chang Y."/>
            <person name="Letcher P.M."/>
            <person name="Powell M.J."/>
            <person name="Kuo A."/>
            <person name="Labutti K."/>
            <person name="Pangilinan J."/>
            <person name="Andreopoulos W."/>
            <person name="Tritt A."/>
            <person name="Riley R."/>
            <person name="Hundley H."/>
            <person name="Johnson J."/>
            <person name="Lipzen A."/>
            <person name="Barry K."/>
            <person name="Berbee M.L."/>
            <person name="Buchler N.E."/>
            <person name="Grigoriev I.V."/>
            <person name="Spatafora J.W."/>
            <person name="Stajich J.E."/>
            <person name="James T.Y."/>
        </authorList>
    </citation>
    <scope>NUCLEOTIDE SEQUENCE</scope>
    <source>
        <strain evidence="12">AG</strain>
    </source>
</reference>
<dbReference type="GO" id="GO:0034737">
    <property type="term" value="F:ergosterol O-acyltransferase activity"/>
    <property type="evidence" value="ECO:0007669"/>
    <property type="project" value="TreeGrafter"/>
</dbReference>
<evidence type="ECO:0000256" key="3">
    <source>
        <dbReference type="ARBA" id="ARBA00022679"/>
    </source>
</evidence>
<dbReference type="PANTHER" id="PTHR10408:SF9">
    <property type="entry name" value="STEROL O-ACYLTRANSFERASE 2-RELATED"/>
    <property type="match status" value="1"/>
</dbReference>
<feature type="transmembrane region" description="Helical" evidence="11">
    <location>
        <begin position="592"/>
        <end position="611"/>
    </location>
</feature>
<feature type="transmembrane region" description="Helical" evidence="11">
    <location>
        <begin position="618"/>
        <end position="637"/>
    </location>
</feature>
<organism evidence="12 13">
    <name type="scientific">Umbelopsis ramanniana AG</name>
    <dbReference type="NCBI Taxonomy" id="1314678"/>
    <lineage>
        <taxon>Eukaryota</taxon>
        <taxon>Fungi</taxon>
        <taxon>Fungi incertae sedis</taxon>
        <taxon>Mucoromycota</taxon>
        <taxon>Mucoromycotina</taxon>
        <taxon>Umbelopsidomycetes</taxon>
        <taxon>Umbelopsidales</taxon>
        <taxon>Umbelopsidaceae</taxon>
        <taxon>Umbelopsis</taxon>
    </lineage>
</organism>
<feature type="region of interest" description="Disordered" evidence="10">
    <location>
        <begin position="161"/>
        <end position="195"/>
    </location>
</feature>
<sequence>MTQLSQHQKQSAALQPRYGCFAKYDMYRLHQEMPGDHSVRPRQLNDGRPTKKPRRARELRNLVLDNSHKMIVELQDVKCQGPNQSLFSSRNFFSSLFLTSSLLHIITALGQKIMTAAMVSTETTETPKFDHTSLLKHAVHNNIYTNGSALQSEPILNKSGLHDPAEFDERPPLSKINSSPDTTTPVSNPSVRSKRRRRLTFRPRMTPLDLANPESTNDQFRGFFTLFWLAMAFYVLQTVIRCYEQEGILLSLGFFRLFSKDGLALLISDLAMVSMTLFSVPFSKLILSGWLPYDNIGFILQHVFQAVFLFVSIYWTFWRDWPWVQSGFFTLHTIVMMMKMHSYTSLNGNLSLKLRRRKYLKEYIPKWIAEHHTGEGSPHLPVSPSLSDVADDASIASEITVQSEKEYRGYSETDAAELKVMEEELEIIEEDLVHGKTLFPKNITLVNYLDYLLVPSLVYWMEYPRTDRIRPWYVFEKTVATLGSFLLLYVTTERYILPKLYDPTMSEARVIVELLFPFMINYLLIFYIIFECILNAFAEISMFADRNFYEDWWNSVTYDEFARKWNKPVHHFLLRHVYASSMEAYKLTKTNATFLTFFISSCLHELVLVIVTRKIRMYLFILQMLQIPLIIIGRHPIIRKRSWLGNAFFWVCMFVGPPLLGILYCREVFWSMKQSGAL</sequence>
<name>A0AAD5E195_UMBRA</name>
<dbReference type="Proteomes" id="UP001206595">
    <property type="component" value="Unassembled WGS sequence"/>
</dbReference>
<feature type="transmembrane region" description="Helical" evidence="11">
    <location>
        <begin position="510"/>
        <end position="530"/>
    </location>
</feature>
<feature type="compositionally biased region" description="Basic and acidic residues" evidence="10">
    <location>
        <begin position="161"/>
        <end position="172"/>
    </location>
</feature>
<feature type="transmembrane region" description="Helical" evidence="11">
    <location>
        <begin position="299"/>
        <end position="317"/>
    </location>
</feature>
<keyword evidence="5" id="KW-0256">Endoplasmic reticulum</keyword>
<dbReference type="InterPro" id="IPR014371">
    <property type="entry name" value="Oat_ACAT_DAG_ARE"/>
</dbReference>
<dbReference type="RefSeq" id="XP_051440635.1">
    <property type="nucleotide sequence ID" value="XM_051592244.1"/>
</dbReference>
<evidence type="ECO:0000256" key="10">
    <source>
        <dbReference type="SAM" id="MobiDB-lite"/>
    </source>
</evidence>
<evidence type="ECO:0000256" key="6">
    <source>
        <dbReference type="ARBA" id="ARBA00022989"/>
    </source>
</evidence>
<dbReference type="PANTHER" id="PTHR10408">
    <property type="entry name" value="STEROL O-ACYLTRANSFERASE"/>
    <property type="match status" value="1"/>
</dbReference>
<feature type="transmembrane region" description="Helical" evidence="11">
    <location>
        <begin position="472"/>
        <end position="490"/>
    </location>
</feature>
<dbReference type="GO" id="GO:0005789">
    <property type="term" value="C:endoplasmic reticulum membrane"/>
    <property type="evidence" value="ECO:0007669"/>
    <property type="project" value="UniProtKB-SubCell"/>
</dbReference>
<feature type="transmembrane region" description="Helical" evidence="11">
    <location>
        <begin position="643"/>
        <end position="665"/>
    </location>
</feature>
<keyword evidence="4 11" id="KW-0812">Transmembrane</keyword>
<comment type="caution">
    <text evidence="12">The sequence shown here is derived from an EMBL/GenBank/DDBJ whole genome shotgun (WGS) entry which is preliminary data.</text>
</comment>
<comment type="subcellular location">
    <subcellularLocation>
        <location evidence="1">Endoplasmic reticulum membrane</location>
        <topology evidence="1">Multi-pass membrane protein</topology>
    </subcellularLocation>
</comment>
<feature type="transmembrane region" description="Helical" evidence="11">
    <location>
        <begin position="223"/>
        <end position="243"/>
    </location>
</feature>
<evidence type="ECO:0000256" key="9">
    <source>
        <dbReference type="ARBA" id="ARBA00023568"/>
    </source>
</evidence>
<keyword evidence="13" id="KW-1185">Reference proteome</keyword>
<evidence type="ECO:0000256" key="1">
    <source>
        <dbReference type="ARBA" id="ARBA00004477"/>
    </source>
</evidence>
<gene>
    <name evidence="12" type="ORF">K450DRAFT_261006</name>
</gene>
<feature type="region of interest" description="Disordered" evidence="10">
    <location>
        <begin position="33"/>
        <end position="55"/>
    </location>
</feature>
<comment type="similarity">
    <text evidence="2">Belongs to the membrane-bound acyltransferase family. Sterol o-acyltransferase subfamily.</text>
</comment>
<accession>A0AAD5E195</accession>
<feature type="transmembrane region" description="Helical" evidence="11">
    <location>
        <begin position="263"/>
        <end position="287"/>
    </location>
</feature>
<feature type="compositionally biased region" description="Basic and acidic residues" evidence="10">
    <location>
        <begin position="33"/>
        <end position="49"/>
    </location>
</feature>
<dbReference type="GO" id="GO:0008204">
    <property type="term" value="P:ergosterol metabolic process"/>
    <property type="evidence" value="ECO:0007669"/>
    <property type="project" value="TreeGrafter"/>
</dbReference>
<dbReference type="Pfam" id="PF03062">
    <property type="entry name" value="MBOAT"/>
    <property type="match status" value="1"/>
</dbReference>
<proteinExistence type="inferred from homology"/>
<evidence type="ECO:0000313" key="13">
    <source>
        <dbReference type="Proteomes" id="UP001206595"/>
    </source>
</evidence>